<accession>X1KVL1</accession>
<proteinExistence type="predicted"/>
<protein>
    <submittedName>
        <fullName evidence="1">Uncharacterized protein</fullName>
    </submittedName>
</protein>
<sequence>MVSGIIPDDLPEDTKRRLPAIIEAVRLGKSNKEIATELGVSTYVVAHDRLLWRRSDGYEVWVYEEFHRLHAIVADEHPIIAYKEMRHLLGRLIGQKIKAEIKAKGGIKID</sequence>
<dbReference type="EMBL" id="BARU01035927">
    <property type="protein sequence ID" value="GAH85988.1"/>
    <property type="molecule type" value="Genomic_DNA"/>
</dbReference>
<reference evidence="1" key="1">
    <citation type="journal article" date="2014" name="Front. Microbiol.">
        <title>High frequency of phylogenetically diverse reductive dehalogenase-homologous genes in deep subseafloor sedimentary metagenomes.</title>
        <authorList>
            <person name="Kawai M."/>
            <person name="Futagami T."/>
            <person name="Toyoda A."/>
            <person name="Takaki Y."/>
            <person name="Nishi S."/>
            <person name="Hori S."/>
            <person name="Arai W."/>
            <person name="Tsubouchi T."/>
            <person name="Morono Y."/>
            <person name="Uchiyama I."/>
            <person name="Ito T."/>
            <person name="Fujiyama A."/>
            <person name="Inagaki F."/>
            <person name="Takami H."/>
        </authorList>
    </citation>
    <scope>NUCLEOTIDE SEQUENCE</scope>
    <source>
        <strain evidence="1">Expedition CK06-06</strain>
    </source>
</reference>
<evidence type="ECO:0000313" key="1">
    <source>
        <dbReference type="EMBL" id="GAH85988.1"/>
    </source>
</evidence>
<name>X1KVL1_9ZZZZ</name>
<organism evidence="1">
    <name type="scientific">marine sediment metagenome</name>
    <dbReference type="NCBI Taxonomy" id="412755"/>
    <lineage>
        <taxon>unclassified sequences</taxon>
        <taxon>metagenomes</taxon>
        <taxon>ecological metagenomes</taxon>
    </lineage>
</organism>
<feature type="non-terminal residue" evidence="1">
    <location>
        <position position="110"/>
    </location>
</feature>
<comment type="caution">
    <text evidence="1">The sequence shown here is derived from an EMBL/GenBank/DDBJ whole genome shotgun (WGS) entry which is preliminary data.</text>
</comment>
<gene>
    <name evidence="1" type="ORF">S03H2_56170</name>
</gene>
<dbReference type="AlphaFoldDB" id="X1KVL1"/>